<dbReference type="RefSeq" id="WP_131171373.1">
    <property type="nucleotide sequence ID" value="NZ_FXTL01000003.1"/>
</dbReference>
<organism evidence="2 3">
    <name type="scientific">Propioniciclava tarda</name>
    <dbReference type="NCBI Taxonomy" id="433330"/>
    <lineage>
        <taxon>Bacteria</taxon>
        <taxon>Bacillati</taxon>
        <taxon>Actinomycetota</taxon>
        <taxon>Actinomycetes</taxon>
        <taxon>Propionibacteriales</taxon>
        <taxon>Propionibacteriaceae</taxon>
        <taxon>Propioniciclava</taxon>
    </lineage>
</organism>
<gene>
    <name evidence="2" type="ORF">ET996_04570</name>
</gene>
<keyword evidence="1" id="KW-0812">Transmembrane</keyword>
<keyword evidence="1" id="KW-1133">Transmembrane helix</keyword>
<feature type="transmembrane region" description="Helical" evidence="1">
    <location>
        <begin position="138"/>
        <end position="160"/>
    </location>
</feature>
<dbReference type="Proteomes" id="UP000291933">
    <property type="component" value="Unassembled WGS sequence"/>
</dbReference>
<keyword evidence="3" id="KW-1185">Reference proteome</keyword>
<proteinExistence type="predicted"/>
<keyword evidence="1" id="KW-0472">Membrane</keyword>
<dbReference type="AlphaFoldDB" id="A0A4V2JTF0"/>
<name>A0A4V2JTF0_PROTD</name>
<evidence type="ECO:0000256" key="1">
    <source>
        <dbReference type="SAM" id="Phobius"/>
    </source>
</evidence>
<comment type="caution">
    <text evidence="2">The sequence shown here is derived from an EMBL/GenBank/DDBJ whole genome shotgun (WGS) entry which is preliminary data.</text>
</comment>
<reference evidence="2 3" key="1">
    <citation type="submission" date="2019-01" db="EMBL/GenBank/DDBJ databases">
        <title>Lactibacter flavus gen. nov., sp. nov., a novel bacterium of the family Propionibacteriaceae isolated from raw milk and dairy products.</title>
        <authorList>
            <person name="Huptas C."/>
            <person name="Wenning M."/>
            <person name="Breitenwieser F."/>
            <person name="Doll E."/>
            <person name="Von Neubeck M."/>
            <person name="Busse H.-J."/>
            <person name="Scherer S."/>
        </authorList>
    </citation>
    <scope>NUCLEOTIDE SEQUENCE [LARGE SCALE GENOMIC DNA]</scope>
    <source>
        <strain evidence="2 3">DSM 22130</strain>
    </source>
</reference>
<protein>
    <submittedName>
        <fullName evidence="2">Uncharacterized protein</fullName>
    </submittedName>
</protein>
<sequence length="195" mass="20595">MTYEIRQEPEQLAFGIPSDWNTRPRLTLWMAFLVGFVATMVVVGGCFMMAEGLILNGLLGIVLGLIAASPLVWRRLPHRDVLLRRPDAQEADLGIAFDQPRWRGGAAAALSAVLGLLIVAGGVKTLAEGFADVNGSQLANLIQGSIAGVLGGGLVAFGIVSARGWRAEPDRGDVVLTARGVRIGDPEPTPSDASR</sequence>
<dbReference type="EMBL" id="SDMR01000003">
    <property type="protein sequence ID" value="TBT95721.1"/>
    <property type="molecule type" value="Genomic_DNA"/>
</dbReference>
<accession>A0A4V2JTF0</accession>
<feature type="transmembrane region" description="Helical" evidence="1">
    <location>
        <begin position="26"/>
        <end position="46"/>
    </location>
</feature>
<feature type="transmembrane region" description="Helical" evidence="1">
    <location>
        <begin position="106"/>
        <end position="126"/>
    </location>
</feature>
<feature type="transmembrane region" description="Helical" evidence="1">
    <location>
        <begin position="53"/>
        <end position="73"/>
    </location>
</feature>
<evidence type="ECO:0000313" key="2">
    <source>
        <dbReference type="EMBL" id="TBT95721.1"/>
    </source>
</evidence>
<evidence type="ECO:0000313" key="3">
    <source>
        <dbReference type="Proteomes" id="UP000291933"/>
    </source>
</evidence>